<evidence type="ECO:0000256" key="9">
    <source>
        <dbReference type="ARBA" id="ARBA00049551"/>
    </source>
</evidence>
<keyword evidence="5 10" id="KW-0812">Transmembrane</keyword>
<evidence type="ECO:0000256" key="8">
    <source>
        <dbReference type="ARBA" id="ARBA00031028"/>
    </source>
</evidence>
<feature type="transmembrane region" description="Helical" evidence="10">
    <location>
        <begin position="69"/>
        <end position="87"/>
    </location>
</feature>
<evidence type="ECO:0000256" key="2">
    <source>
        <dbReference type="ARBA" id="ARBA00007012"/>
    </source>
</evidence>
<evidence type="ECO:0000256" key="7">
    <source>
        <dbReference type="ARBA" id="ARBA00023136"/>
    </source>
</evidence>
<feature type="domain" description="NADH:quinone oxidoreductase/Mrp antiporter transmembrane" evidence="11">
    <location>
        <begin position="238"/>
        <end position="557"/>
    </location>
</feature>
<evidence type="ECO:0000313" key="12">
    <source>
        <dbReference type="EMBL" id="QXQ00367.1"/>
    </source>
</evidence>
<feature type="transmembrane region" description="Helical" evidence="10">
    <location>
        <begin position="241"/>
        <end position="261"/>
    </location>
</feature>
<evidence type="ECO:0000256" key="5">
    <source>
        <dbReference type="ARBA" id="ARBA00022692"/>
    </source>
</evidence>
<feature type="transmembrane region" description="Helical" evidence="10">
    <location>
        <begin position="452"/>
        <end position="475"/>
    </location>
</feature>
<feature type="transmembrane region" description="Helical" evidence="10">
    <location>
        <begin position="361"/>
        <end position="382"/>
    </location>
</feature>
<feature type="transmembrane region" description="Helical" evidence="10">
    <location>
        <begin position="584"/>
        <end position="609"/>
    </location>
</feature>
<dbReference type="InterPro" id="IPR001750">
    <property type="entry name" value="ND/Mrp_TM"/>
</dbReference>
<dbReference type="GO" id="GO:0008137">
    <property type="term" value="F:NADH dehydrogenase (ubiquinone) activity"/>
    <property type="evidence" value="ECO:0007669"/>
    <property type="project" value="UniProtKB-EC"/>
</dbReference>
<dbReference type="EMBL" id="MW924655">
    <property type="protein sequence ID" value="QXQ00367.1"/>
    <property type="molecule type" value="Genomic_DNA"/>
</dbReference>
<reference evidence="12" key="1">
    <citation type="submission" date="2021-03" db="EMBL/GenBank/DDBJ databases">
        <authorList>
            <person name="Song W.W."/>
            <person name="Shi C.C."/>
            <person name="Liu X.X."/>
        </authorList>
    </citation>
    <scope>NUCLEOTIDE SEQUENCE</scope>
</reference>
<dbReference type="PANTHER" id="PTHR22773">
    <property type="entry name" value="NADH DEHYDROGENASE"/>
    <property type="match status" value="1"/>
</dbReference>
<sequence>MLFISSTLLLLVNAVTLRRERSILFNRVAVLILLYSGIICYDSLNITSLDTGIGIYGGLFHSTSITHSFDLFVCIIGAIVLQLTAYYPRRLQEPMGATGKKKSFFLTNYASSSLEKSKNNMGEQSGVRKFSTLIPFLKKYPLQGSKLRDFAEDSFGKRMAAALMYSKDHLTIAGLDKIVNIKKGMNQLRQMSSMATAAVQPELNTLKKERETLGWALIPEYPLVILFILIGAIFLMSSSDLVSMFLAIELQSYGLYIFATLYRNSELATSAGLTYFLLGGLSSCFILLGSCLLYLNFGITNLDGLYVLSSLSEVNGLEVLVETNQYFNLALLIMSVGYLFKVSAAPFHFWSPDVLDGIPTVVTTFVAIIPKISIFIFLLELVHYTSQSMFEFNWTSLLLLSSFLSLIIGSVVGLVQHRIKRLLAYSTISHVGFLLLALVINSTESVQAFLFYLMQYSLSNINVFFILIIIGYYLLEISRNADRRLLEINNSPVQLISQFQGFFFINPFLAISLAITLFSFAGLPPLIGFFAKQQVLSAALNQGFYFLVLVGILTSVVSAVYYLRIIKLVFFDKNESIADNKYSYYFASSSPFLTITISVLTLIILLFIFSPTEWLSITNTLALVLFNP</sequence>
<feature type="transmembrane region" description="Helical" evidence="10">
    <location>
        <begin position="213"/>
        <end position="235"/>
    </location>
</feature>
<dbReference type="InterPro" id="IPR010096">
    <property type="entry name" value="NADH-Q_OxRdtase_suN/2"/>
</dbReference>
<evidence type="ECO:0000256" key="10">
    <source>
        <dbReference type="SAM" id="Phobius"/>
    </source>
</evidence>
<evidence type="ECO:0000256" key="3">
    <source>
        <dbReference type="ARBA" id="ARBA00012944"/>
    </source>
</evidence>
<evidence type="ECO:0000256" key="1">
    <source>
        <dbReference type="ARBA" id="ARBA00004141"/>
    </source>
</evidence>
<keyword evidence="12" id="KW-0496">Mitochondrion</keyword>
<dbReference type="AlphaFoldDB" id="A0A8F6HA15"/>
<feature type="transmembrane region" description="Helical" evidence="10">
    <location>
        <begin position="394"/>
        <end position="415"/>
    </location>
</feature>
<dbReference type="EC" id="7.1.1.2" evidence="3"/>
<feature type="transmembrane region" description="Helical" evidence="10">
    <location>
        <begin position="326"/>
        <end position="349"/>
    </location>
</feature>
<proteinExistence type="inferred from homology"/>
<feature type="transmembrane region" description="Helical" evidence="10">
    <location>
        <begin position="422"/>
        <end position="440"/>
    </location>
</feature>
<evidence type="ECO:0000259" key="11">
    <source>
        <dbReference type="Pfam" id="PF00361"/>
    </source>
</evidence>
<dbReference type="GO" id="GO:0042773">
    <property type="term" value="P:ATP synthesis coupled electron transport"/>
    <property type="evidence" value="ECO:0007669"/>
    <property type="project" value="InterPro"/>
</dbReference>
<comment type="subcellular location">
    <subcellularLocation>
        <location evidence="1">Membrane</location>
        <topology evidence="1">Multi-pass membrane protein</topology>
    </subcellularLocation>
</comment>
<dbReference type="HAMAP" id="MF_00445">
    <property type="entry name" value="NDH1_NuoN_1"/>
    <property type="match status" value="1"/>
</dbReference>
<organism evidence="12">
    <name type="scientific">Tuber umbilicatum</name>
    <dbReference type="NCBI Taxonomy" id="691171"/>
    <lineage>
        <taxon>Eukaryota</taxon>
        <taxon>Fungi</taxon>
        <taxon>Dikarya</taxon>
        <taxon>Ascomycota</taxon>
        <taxon>Pezizomycotina</taxon>
        <taxon>Pezizomycetes</taxon>
        <taxon>Pezizales</taxon>
        <taxon>Tuberaceae</taxon>
        <taxon>Tuber</taxon>
    </lineage>
</organism>
<geneLocation type="mitochondrion" evidence="12"/>
<feature type="transmembrane region" description="Helical" evidence="10">
    <location>
        <begin position="502"/>
        <end position="523"/>
    </location>
</feature>
<accession>A0A8F6HA15</accession>
<comment type="catalytic activity">
    <reaction evidence="9">
        <text>a ubiquinone + NADH + 5 H(+)(in) = a ubiquinol + NAD(+) + 4 H(+)(out)</text>
        <dbReference type="Rhea" id="RHEA:29091"/>
        <dbReference type="Rhea" id="RHEA-COMP:9565"/>
        <dbReference type="Rhea" id="RHEA-COMP:9566"/>
        <dbReference type="ChEBI" id="CHEBI:15378"/>
        <dbReference type="ChEBI" id="CHEBI:16389"/>
        <dbReference type="ChEBI" id="CHEBI:17976"/>
        <dbReference type="ChEBI" id="CHEBI:57540"/>
        <dbReference type="ChEBI" id="CHEBI:57945"/>
        <dbReference type="EC" id="7.1.1.2"/>
    </reaction>
</comment>
<gene>
    <name evidence="12" type="primary">nad2</name>
</gene>
<dbReference type="Pfam" id="PF00361">
    <property type="entry name" value="Proton_antipo_M"/>
    <property type="match status" value="1"/>
</dbReference>
<evidence type="ECO:0000256" key="6">
    <source>
        <dbReference type="ARBA" id="ARBA00022989"/>
    </source>
</evidence>
<dbReference type="Gene3D" id="3.10.28.10">
    <property type="entry name" value="Homing endonucleases"/>
    <property type="match status" value="1"/>
</dbReference>
<protein>
    <recommendedName>
        <fullName evidence="4">NADH-ubiquinone oxidoreductase chain 2</fullName>
        <ecNumber evidence="3">7.1.1.2</ecNumber>
    </recommendedName>
    <alternativeName>
        <fullName evidence="8">NADH dehydrogenase subunit 2</fullName>
    </alternativeName>
</protein>
<evidence type="ECO:0000256" key="4">
    <source>
        <dbReference type="ARBA" id="ARBA00021008"/>
    </source>
</evidence>
<name>A0A8F6HA15_9PEZI</name>
<dbReference type="InterPro" id="IPR027434">
    <property type="entry name" value="Homing_endonucl"/>
</dbReference>
<feature type="transmembrane region" description="Helical" evidence="10">
    <location>
        <begin position="543"/>
        <end position="563"/>
    </location>
</feature>
<keyword evidence="6 10" id="KW-1133">Transmembrane helix</keyword>
<dbReference type="SUPFAM" id="SSF55608">
    <property type="entry name" value="Homing endonucleases"/>
    <property type="match status" value="1"/>
</dbReference>
<feature type="transmembrane region" description="Helical" evidence="10">
    <location>
        <begin position="273"/>
        <end position="295"/>
    </location>
</feature>
<dbReference type="GO" id="GO:0016020">
    <property type="term" value="C:membrane"/>
    <property type="evidence" value="ECO:0007669"/>
    <property type="project" value="UniProtKB-SubCell"/>
</dbReference>
<comment type="similarity">
    <text evidence="2">Belongs to the complex I subunit 2 family.</text>
</comment>
<keyword evidence="7 10" id="KW-0472">Membrane</keyword>